<dbReference type="InterPro" id="IPR013655">
    <property type="entry name" value="PAS_fold_3"/>
</dbReference>
<evidence type="ECO:0000259" key="2">
    <source>
        <dbReference type="PROSITE" id="PS50113"/>
    </source>
</evidence>
<dbReference type="EMBL" id="LNYR01000048">
    <property type="protein sequence ID" value="KTD43374.1"/>
    <property type="molecule type" value="Genomic_DNA"/>
</dbReference>
<dbReference type="RefSeq" id="WP_058475390.1">
    <property type="nucleotide sequence ID" value="NZ_CAAAIL010000020.1"/>
</dbReference>
<dbReference type="CDD" id="cd00130">
    <property type="entry name" value="PAS"/>
    <property type="match status" value="1"/>
</dbReference>
<evidence type="ECO:0000256" key="1">
    <source>
        <dbReference type="SAM" id="Phobius"/>
    </source>
</evidence>
<dbReference type="Proteomes" id="UP000054639">
    <property type="component" value="Unassembled WGS sequence"/>
</dbReference>
<keyword evidence="1" id="KW-0472">Membrane</keyword>
<feature type="domain" description="EAL" evidence="3">
    <location>
        <begin position="766"/>
        <end position="1017"/>
    </location>
</feature>
<dbReference type="PROSITE" id="PS50887">
    <property type="entry name" value="GGDEF"/>
    <property type="match status" value="1"/>
</dbReference>
<feature type="transmembrane region" description="Helical" evidence="1">
    <location>
        <begin position="180"/>
        <end position="206"/>
    </location>
</feature>
<dbReference type="NCBIfam" id="TIGR00254">
    <property type="entry name" value="GGDEF"/>
    <property type="match status" value="1"/>
</dbReference>
<dbReference type="Gene3D" id="3.20.20.450">
    <property type="entry name" value="EAL domain"/>
    <property type="match status" value="1"/>
</dbReference>
<dbReference type="EMBL" id="UGOW01000001">
    <property type="protein sequence ID" value="STY18257.1"/>
    <property type="molecule type" value="Genomic_DNA"/>
</dbReference>
<dbReference type="STRING" id="45072.Lqua_3275"/>
<dbReference type="PROSITE" id="PS50883">
    <property type="entry name" value="EAL"/>
    <property type="match status" value="1"/>
</dbReference>
<dbReference type="InterPro" id="IPR035965">
    <property type="entry name" value="PAS-like_dom_sf"/>
</dbReference>
<feature type="transmembrane region" description="Helical" evidence="1">
    <location>
        <begin position="227"/>
        <end position="248"/>
    </location>
</feature>
<feature type="transmembrane region" description="Helical" evidence="1">
    <location>
        <begin position="47"/>
        <end position="67"/>
    </location>
</feature>
<dbReference type="SMART" id="SM00052">
    <property type="entry name" value="EAL"/>
    <property type="match status" value="1"/>
</dbReference>
<dbReference type="CDD" id="cd01948">
    <property type="entry name" value="EAL"/>
    <property type="match status" value="1"/>
</dbReference>
<dbReference type="InterPro" id="IPR029787">
    <property type="entry name" value="Nucleotide_cyclase"/>
</dbReference>
<dbReference type="PROSITE" id="PS50113">
    <property type="entry name" value="PAC"/>
    <property type="match status" value="1"/>
</dbReference>
<dbReference type="PROSITE" id="PS51257">
    <property type="entry name" value="PROKAR_LIPOPROTEIN"/>
    <property type="match status" value="1"/>
</dbReference>
<dbReference type="NCBIfam" id="TIGR00229">
    <property type="entry name" value="sensory_box"/>
    <property type="match status" value="1"/>
</dbReference>
<dbReference type="Pfam" id="PF00563">
    <property type="entry name" value="EAL"/>
    <property type="match status" value="1"/>
</dbReference>
<accession>A0A378KXN5</accession>
<sequence length="1027" mass="115983">MEKIIISVKKCRTITKTLSLGVILIGCLGVSGWFFENQVLKSIFPNSISVKFNTAVCIVLIGFALYLVANRKSEQLNRYLSKSIALLVLVISLLTLYEYLFGIDLGIDQLIYVDKPVNPLYFSGRMAFCTAISFVFASLSVLCIDSRTLPVWSYQVFMCLILPLIMFSILYNIANVEPDYLIVTYINLAVHTIVAFILICAALLFVRPTVGVSSFLLADNVGGRLARILLPLFFIAAVIFIKLISLGVQYQLYGKSFTMIVANMLYLTMIYIVVFICILIMGKLEKRSNVLSERLKKREQLFTEFTENIDLVLWRMPVDSNELTYVSPAFEKICGQSVDSLYQAPDSWLNLVVPEDRVKILDAIEQIKNGVSNIIVEIKILRADGVIRQISDQIFPLKNNNGKVLAILGVATDVTAKYNLMMQHQLLAELHKNLSKTQDISIFSQNILKAICLAIGYEIGEFWLLDDNNTSLTCLAYWLKDDLVIKSKSIRTLSLTNEHEKTFQIMCLNQSTIQISTFPSDLEHPYQRMDGQPLQIKEVVGIPLVVSEQKIGLMNFYTRGELNLTIDVFKMLMEFTANFSKFIQNILLINKMKYIDNYDPLTGLYNRQSFLKKIEEFIEHKVQSFVVIKLQVNNIQLINNTLGYDVGNNIFQNLAKKYFDVSLSTVDMIAVLQPGVFGFLSHTLKNKNLIIDFVQKLLEITVKPIKENNLELFLTTNVGISQYPEHGVTANDLLGNAIWALIESTKDGSHQFKFATSETLTRPARQLEIESAMHEALLNNELELYYQPQISLTTGKITGVEALVRWNDPTGVLRLPDYFIPVCEQSTLILELSDWVLRAAFNDMARSECPIHTAINLTARQFGSSYNLVEKLKNLLAEFSINSRFLELEVTETLLMTNTVQTVKVINELQELGIHITLDDFGTGYSSFDYLKNYCPETLKIDKTFVDGLPDNANSIKIIKGIIALSHSLNITVVAEGVETAAQANFLLGMGCDAIQGFFFSKPLPFAEIQALIKMDKTFELPSKNRQ</sequence>
<dbReference type="PANTHER" id="PTHR33121:SF70">
    <property type="entry name" value="SIGNALING PROTEIN YKOW"/>
    <property type="match status" value="1"/>
</dbReference>
<keyword evidence="1" id="KW-1133">Transmembrane helix</keyword>
<dbReference type="SUPFAM" id="SSF55781">
    <property type="entry name" value="GAF domain-like"/>
    <property type="match status" value="1"/>
</dbReference>
<gene>
    <name evidence="6" type="primary">cph2_3</name>
    <name evidence="5" type="ORF">Lqua_3275</name>
    <name evidence="6" type="ORF">NCTC12376_02075</name>
</gene>
<evidence type="ECO:0000313" key="6">
    <source>
        <dbReference type="EMBL" id="STY18257.1"/>
    </source>
</evidence>
<dbReference type="InterPro" id="IPR001610">
    <property type="entry name" value="PAC"/>
</dbReference>
<dbReference type="Pfam" id="PF08447">
    <property type="entry name" value="PAS_3"/>
    <property type="match status" value="1"/>
</dbReference>
<dbReference type="PANTHER" id="PTHR33121">
    <property type="entry name" value="CYCLIC DI-GMP PHOSPHODIESTERASE PDEF"/>
    <property type="match status" value="1"/>
</dbReference>
<dbReference type="SMART" id="SM00086">
    <property type="entry name" value="PAC"/>
    <property type="match status" value="1"/>
</dbReference>
<reference evidence="5 7" key="1">
    <citation type="submission" date="2015-11" db="EMBL/GenBank/DDBJ databases">
        <title>Genomic analysis of 38 Legionella species identifies large and diverse effector repertoires.</title>
        <authorList>
            <person name="Burstein D."/>
            <person name="Amaro F."/>
            <person name="Zusman T."/>
            <person name="Lifshitz Z."/>
            <person name="Cohen O."/>
            <person name="Gilbert J.A."/>
            <person name="Pupko T."/>
            <person name="Shuman H.A."/>
            <person name="Segal G."/>
        </authorList>
    </citation>
    <scope>NUCLEOTIDE SEQUENCE [LARGE SCALE GENOMIC DNA]</scope>
    <source>
        <strain evidence="5 7">ATCC 49507</strain>
    </source>
</reference>
<dbReference type="InterPro" id="IPR000700">
    <property type="entry name" value="PAS-assoc_C"/>
</dbReference>
<dbReference type="Gene3D" id="3.30.450.20">
    <property type="entry name" value="PAS domain"/>
    <property type="match status" value="1"/>
</dbReference>
<feature type="transmembrane region" description="Helical" evidence="1">
    <location>
        <begin position="79"/>
        <end position="100"/>
    </location>
</feature>
<dbReference type="InterPro" id="IPR043128">
    <property type="entry name" value="Rev_trsase/Diguanyl_cyclase"/>
</dbReference>
<feature type="transmembrane region" description="Helical" evidence="1">
    <location>
        <begin position="156"/>
        <end position="174"/>
    </location>
</feature>
<dbReference type="GO" id="GO:0071111">
    <property type="term" value="F:cyclic-guanylate-specific phosphodiesterase activity"/>
    <property type="evidence" value="ECO:0007669"/>
    <property type="project" value="InterPro"/>
</dbReference>
<feature type="domain" description="GGDEF" evidence="4">
    <location>
        <begin position="623"/>
        <end position="757"/>
    </location>
</feature>
<dbReference type="InterPro" id="IPR000014">
    <property type="entry name" value="PAS"/>
</dbReference>
<feature type="transmembrane region" description="Helical" evidence="1">
    <location>
        <begin position="17"/>
        <end position="35"/>
    </location>
</feature>
<feature type="transmembrane region" description="Helical" evidence="1">
    <location>
        <begin position="260"/>
        <end position="281"/>
    </location>
</feature>
<dbReference type="Gene3D" id="3.30.70.270">
    <property type="match status" value="1"/>
</dbReference>
<keyword evidence="1" id="KW-0812">Transmembrane</keyword>
<protein>
    <submittedName>
        <fullName evidence="6">Inner membrane protein PLUS sensory box protein LssE</fullName>
    </submittedName>
    <submittedName>
        <fullName evidence="5">Inner membrane protein/sensory box protein LssE</fullName>
    </submittedName>
</protein>
<evidence type="ECO:0000313" key="5">
    <source>
        <dbReference type="EMBL" id="KTD43374.1"/>
    </source>
</evidence>
<dbReference type="Pfam" id="PF00990">
    <property type="entry name" value="GGDEF"/>
    <property type="match status" value="1"/>
</dbReference>
<dbReference type="SUPFAM" id="SSF55785">
    <property type="entry name" value="PYP-like sensor domain (PAS domain)"/>
    <property type="match status" value="1"/>
</dbReference>
<keyword evidence="7" id="KW-1185">Reference proteome</keyword>
<evidence type="ECO:0000313" key="7">
    <source>
        <dbReference type="Proteomes" id="UP000054639"/>
    </source>
</evidence>
<dbReference type="Gene3D" id="3.30.450.40">
    <property type="match status" value="1"/>
</dbReference>
<dbReference type="Proteomes" id="UP000254230">
    <property type="component" value="Unassembled WGS sequence"/>
</dbReference>
<dbReference type="InterPro" id="IPR000160">
    <property type="entry name" value="GGDEF_dom"/>
</dbReference>
<dbReference type="AlphaFoldDB" id="A0A378KXN5"/>
<evidence type="ECO:0000259" key="3">
    <source>
        <dbReference type="PROSITE" id="PS50883"/>
    </source>
</evidence>
<dbReference type="SUPFAM" id="SSF141868">
    <property type="entry name" value="EAL domain-like"/>
    <property type="match status" value="1"/>
</dbReference>
<organism evidence="6 8">
    <name type="scientific">Legionella quateirensis</name>
    <dbReference type="NCBI Taxonomy" id="45072"/>
    <lineage>
        <taxon>Bacteria</taxon>
        <taxon>Pseudomonadati</taxon>
        <taxon>Pseudomonadota</taxon>
        <taxon>Gammaproteobacteria</taxon>
        <taxon>Legionellales</taxon>
        <taxon>Legionellaceae</taxon>
        <taxon>Legionella</taxon>
    </lineage>
</organism>
<dbReference type="SMART" id="SM00267">
    <property type="entry name" value="GGDEF"/>
    <property type="match status" value="1"/>
</dbReference>
<proteinExistence type="predicted"/>
<dbReference type="InterPro" id="IPR001633">
    <property type="entry name" value="EAL_dom"/>
</dbReference>
<evidence type="ECO:0000259" key="4">
    <source>
        <dbReference type="PROSITE" id="PS50887"/>
    </source>
</evidence>
<reference evidence="6 8" key="2">
    <citation type="submission" date="2018-06" db="EMBL/GenBank/DDBJ databases">
        <authorList>
            <consortium name="Pathogen Informatics"/>
            <person name="Doyle S."/>
        </authorList>
    </citation>
    <scope>NUCLEOTIDE SEQUENCE [LARGE SCALE GENOMIC DNA]</scope>
    <source>
        <strain evidence="6 8">NCTC12376</strain>
    </source>
</reference>
<feature type="domain" description="PAC" evidence="2">
    <location>
        <begin position="374"/>
        <end position="426"/>
    </location>
</feature>
<dbReference type="InterPro" id="IPR029016">
    <property type="entry name" value="GAF-like_dom_sf"/>
</dbReference>
<evidence type="ECO:0000313" key="8">
    <source>
        <dbReference type="Proteomes" id="UP000254230"/>
    </source>
</evidence>
<name>A0A378KXN5_9GAMM</name>
<dbReference type="SUPFAM" id="SSF55073">
    <property type="entry name" value="Nucleotide cyclase"/>
    <property type="match status" value="1"/>
</dbReference>
<dbReference type="InterPro" id="IPR050706">
    <property type="entry name" value="Cyclic-di-GMP_PDE-like"/>
</dbReference>
<dbReference type="OrthoDB" id="5654237at2"/>
<dbReference type="InterPro" id="IPR035919">
    <property type="entry name" value="EAL_sf"/>
</dbReference>